<evidence type="ECO:0000313" key="1">
    <source>
        <dbReference type="EMBL" id="TNV78493.1"/>
    </source>
</evidence>
<name>A0A8J8NP63_HALGN</name>
<dbReference type="EMBL" id="RRYP01010265">
    <property type="protein sequence ID" value="TNV78493.1"/>
    <property type="molecule type" value="Genomic_DNA"/>
</dbReference>
<comment type="caution">
    <text evidence="1">The sequence shown here is derived from an EMBL/GenBank/DDBJ whole genome shotgun (WGS) entry which is preliminary data.</text>
</comment>
<keyword evidence="2" id="KW-1185">Reference proteome</keyword>
<accession>A0A8J8NP63</accession>
<evidence type="ECO:0000313" key="2">
    <source>
        <dbReference type="Proteomes" id="UP000785679"/>
    </source>
</evidence>
<organism evidence="1 2">
    <name type="scientific">Halteria grandinella</name>
    <dbReference type="NCBI Taxonomy" id="5974"/>
    <lineage>
        <taxon>Eukaryota</taxon>
        <taxon>Sar</taxon>
        <taxon>Alveolata</taxon>
        <taxon>Ciliophora</taxon>
        <taxon>Intramacronucleata</taxon>
        <taxon>Spirotrichea</taxon>
        <taxon>Stichotrichia</taxon>
        <taxon>Sporadotrichida</taxon>
        <taxon>Halteriidae</taxon>
        <taxon>Halteria</taxon>
    </lineage>
</organism>
<reference evidence="1" key="1">
    <citation type="submission" date="2019-06" db="EMBL/GenBank/DDBJ databases">
        <authorList>
            <person name="Zheng W."/>
        </authorList>
    </citation>
    <scope>NUCLEOTIDE SEQUENCE</scope>
    <source>
        <strain evidence="1">QDHG01</strain>
    </source>
</reference>
<sequence>METPHFAKTPSQHAYIGGIVNCQKCHVYFNQTTAFSQHPCIRKRSILHSRSAFSFYVDSGQLGLFAEFAIVQVLLYLQGQEGLLYMAPDFTFQQ</sequence>
<protein>
    <submittedName>
        <fullName evidence="1">Uncharacterized protein</fullName>
    </submittedName>
</protein>
<proteinExistence type="predicted"/>
<dbReference type="Proteomes" id="UP000785679">
    <property type="component" value="Unassembled WGS sequence"/>
</dbReference>
<dbReference type="AlphaFoldDB" id="A0A8J8NP63"/>
<gene>
    <name evidence="1" type="ORF">FGO68_gene5235</name>
</gene>